<dbReference type="Proteomes" id="UP000807371">
    <property type="component" value="Unassembled WGS sequence"/>
</dbReference>
<reference evidence="1 2" key="1">
    <citation type="submission" date="2020-09" db="EMBL/GenBank/DDBJ databases">
        <title>Biosynthesis of the nuclear factor of activated T cells inhibitor NFAT-133 and its congeners in Streptomyces pactum.</title>
        <authorList>
            <person name="Zhou W."/>
            <person name="Posri P."/>
            <person name="Abugrain M.E."/>
            <person name="Weisberg A.J."/>
            <person name="Chang J.H."/>
            <person name="Mahmud T."/>
        </authorList>
    </citation>
    <scope>NUCLEOTIDE SEQUENCE [LARGE SCALE GENOMIC DNA]</scope>
    <source>
        <strain evidence="1 2">ATCC 27456</strain>
    </source>
</reference>
<dbReference type="PANTHER" id="PTHR34387:SF2">
    <property type="entry name" value="SLR1258 PROTEIN"/>
    <property type="match status" value="1"/>
</dbReference>
<evidence type="ECO:0000313" key="1">
    <source>
        <dbReference type="EMBL" id="MBH5334339.1"/>
    </source>
</evidence>
<dbReference type="RefSeq" id="WP_197988050.1">
    <property type="nucleotide sequence ID" value="NZ_JACYXC010000001.1"/>
</dbReference>
<dbReference type="SUPFAM" id="SSF51658">
    <property type="entry name" value="Xylose isomerase-like"/>
    <property type="match status" value="1"/>
</dbReference>
<protein>
    <submittedName>
        <fullName evidence="1">SIMPL domain-containing protein</fullName>
    </submittedName>
</protein>
<dbReference type="PANTHER" id="PTHR34387">
    <property type="entry name" value="SLR1258 PROTEIN"/>
    <property type="match status" value="1"/>
</dbReference>
<gene>
    <name evidence="1" type="ORF">IHE55_05775</name>
</gene>
<dbReference type="EMBL" id="JACYXC010000001">
    <property type="protein sequence ID" value="MBH5334339.1"/>
    <property type="molecule type" value="Genomic_DNA"/>
</dbReference>
<comment type="caution">
    <text evidence="1">The sequence shown here is derived from an EMBL/GenBank/DDBJ whole genome shotgun (WGS) entry which is preliminary data.</text>
</comment>
<dbReference type="Gene3D" id="3.30.110.170">
    <property type="entry name" value="Protein of unknown function (DUF541), domain 1"/>
    <property type="match status" value="1"/>
</dbReference>
<evidence type="ECO:0000313" key="2">
    <source>
        <dbReference type="Proteomes" id="UP000807371"/>
    </source>
</evidence>
<dbReference type="InterPro" id="IPR036237">
    <property type="entry name" value="Xyl_isomerase-like_sf"/>
</dbReference>
<dbReference type="Gene3D" id="3.30.70.2970">
    <property type="entry name" value="Protein of unknown function (DUF541), domain 2"/>
    <property type="match status" value="1"/>
</dbReference>
<dbReference type="Pfam" id="PF04402">
    <property type="entry name" value="SIMPL"/>
    <property type="match status" value="1"/>
</dbReference>
<proteinExistence type="predicted"/>
<dbReference type="InterPro" id="IPR007497">
    <property type="entry name" value="SIMPL/DUF541"/>
</dbReference>
<dbReference type="InterPro" id="IPR052022">
    <property type="entry name" value="26kDa_periplasmic_antigen"/>
</dbReference>
<accession>A0ABS0NGV4</accession>
<name>A0ABS0NGV4_9ACTN</name>
<organism evidence="1 2">
    <name type="scientific">Streptomyces pactum</name>
    <dbReference type="NCBI Taxonomy" id="68249"/>
    <lineage>
        <taxon>Bacteria</taxon>
        <taxon>Bacillati</taxon>
        <taxon>Actinomycetota</taxon>
        <taxon>Actinomycetes</taxon>
        <taxon>Kitasatosporales</taxon>
        <taxon>Streptomycetaceae</taxon>
        <taxon>Streptomyces</taxon>
    </lineage>
</organism>
<keyword evidence="2" id="KW-1185">Reference proteome</keyword>
<sequence>MEHPGATPPGPYGTPATPLVTVRGEAHHEVDPETAAIEITVTARGTDRRATLADLTTRNQRVLDLVRGYGEAVEKTETGALAITPRLTAKGRHERVGSYHGTVRTTATLADFTALGELTTRLADLDLTTVAGPWWALRPDSPAHRDARRRAVHDAVRRAREYAEALGARLVALLELADHDTDLPGPFPRAGTMRAARFGAPEPEAPAALDLEPQRQTVHAQVTARFTLTPPTL</sequence>